<organism evidence="1 2">
    <name type="scientific">Naegleria lovaniensis</name>
    <name type="common">Amoeba</name>
    <dbReference type="NCBI Taxonomy" id="51637"/>
    <lineage>
        <taxon>Eukaryota</taxon>
        <taxon>Discoba</taxon>
        <taxon>Heterolobosea</taxon>
        <taxon>Tetramitia</taxon>
        <taxon>Eutetramitia</taxon>
        <taxon>Vahlkampfiidae</taxon>
        <taxon>Naegleria</taxon>
    </lineage>
</organism>
<keyword evidence="2" id="KW-1185">Reference proteome</keyword>
<dbReference type="AlphaFoldDB" id="A0AA88KJ60"/>
<reference evidence="1 2" key="1">
    <citation type="journal article" date="2018" name="BMC Genomics">
        <title>The genome of Naegleria lovaniensis, the basis for a comparative approach to unravel pathogenicity factors of the human pathogenic amoeba N. fowleri.</title>
        <authorList>
            <person name="Liechti N."/>
            <person name="Schurch N."/>
            <person name="Bruggmann R."/>
            <person name="Wittwer M."/>
        </authorList>
    </citation>
    <scope>NUCLEOTIDE SEQUENCE [LARGE SCALE GENOMIC DNA]</scope>
    <source>
        <strain evidence="1 2">ATCC 30569</strain>
    </source>
</reference>
<evidence type="ECO:0000313" key="1">
    <source>
        <dbReference type="EMBL" id="KAG2382937.1"/>
    </source>
</evidence>
<dbReference type="GeneID" id="68097359"/>
<sequence length="354" mass="41587">MTSTSPFYKPLSWIKLDRGDIIEYVQEDNSSAESSHHTLTLKQGPSFNDLPLEVVEHVIEYLQIHDVLVGRIMFLNRTCYALFSGIGVDQPNSIMPYMEGIVFSKLLYSHYRNYVTKHVKSIEKQIDFNLNVENFLCKCIYVLDLPFHWSHWYMIYQRFQKLVRITDTIKLYSPERVTRLQAGCVSVISHFTMLASRVKQLIQLDSQYKSMKHQNSLNTVLLPNSSSENHTHNFLNYFPMDVCIFWMMHDGESSCSDETCYLIGVSRLLTISEIFYHFRAENAKHMLLSEISGIFSTHLNIFNGQVQSYQGWNVNSHTNWLEHLHNINHIDVEKNQYIRVLPYSCCEEDLYYKF</sequence>
<name>A0AA88KJ60_NAELO</name>
<gene>
    <name evidence="1" type="ORF">C9374_004904</name>
</gene>
<comment type="caution">
    <text evidence="1">The sequence shown here is derived from an EMBL/GenBank/DDBJ whole genome shotgun (WGS) entry which is preliminary data.</text>
</comment>
<dbReference type="RefSeq" id="XP_044548616.1">
    <property type="nucleotide sequence ID" value="XM_044694595.1"/>
</dbReference>
<dbReference type="EMBL" id="PYSW02000022">
    <property type="protein sequence ID" value="KAG2382937.1"/>
    <property type="molecule type" value="Genomic_DNA"/>
</dbReference>
<accession>A0AA88KJ60</accession>
<dbReference type="Proteomes" id="UP000816034">
    <property type="component" value="Unassembled WGS sequence"/>
</dbReference>
<proteinExistence type="predicted"/>
<protein>
    <recommendedName>
        <fullName evidence="3">F-box domain-containing protein</fullName>
    </recommendedName>
</protein>
<evidence type="ECO:0008006" key="3">
    <source>
        <dbReference type="Google" id="ProtNLM"/>
    </source>
</evidence>
<evidence type="ECO:0000313" key="2">
    <source>
        <dbReference type="Proteomes" id="UP000816034"/>
    </source>
</evidence>